<reference evidence="3 4" key="1">
    <citation type="submission" date="2024-03" db="EMBL/GenBank/DDBJ databases">
        <title>Actinomycetospora sp. OC33-EN08, a novel actinomycete isolated from wild orchid (Aerides multiflora).</title>
        <authorList>
            <person name="Suriyachadkun C."/>
        </authorList>
    </citation>
    <scope>NUCLEOTIDE SEQUENCE [LARGE SCALE GENOMIC DNA]</scope>
    <source>
        <strain evidence="3 4">OC33-EN08</strain>
    </source>
</reference>
<evidence type="ECO:0000313" key="3">
    <source>
        <dbReference type="EMBL" id="MEJ2871900.1"/>
    </source>
</evidence>
<dbReference type="RefSeq" id="WP_337698479.1">
    <property type="nucleotide sequence ID" value="NZ_JBBEGN010000030.1"/>
</dbReference>
<gene>
    <name evidence="3" type="ORF">WCD74_29360</name>
</gene>
<dbReference type="EMBL" id="JBBEGN010000030">
    <property type="protein sequence ID" value="MEJ2871900.1"/>
    <property type="molecule type" value="Genomic_DNA"/>
</dbReference>
<comment type="caution">
    <text evidence="3">The sequence shown here is derived from an EMBL/GenBank/DDBJ whole genome shotgun (WGS) entry which is preliminary data.</text>
</comment>
<dbReference type="GO" id="GO:0016746">
    <property type="term" value="F:acyltransferase activity"/>
    <property type="evidence" value="ECO:0007669"/>
    <property type="project" value="UniProtKB-KW"/>
</dbReference>
<dbReference type="Proteomes" id="UP001385809">
    <property type="component" value="Unassembled WGS sequence"/>
</dbReference>
<evidence type="ECO:0000313" key="4">
    <source>
        <dbReference type="Proteomes" id="UP001385809"/>
    </source>
</evidence>
<evidence type="ECO:0000256" key="1">
    <source>
        <dbReference type="ARBA" id="ARBA00022679"/>
    </source>
</evidence>
<name>A0ABU8MX64_9PSEU</name>
<organism evidence="3 4">
    <name type="scientific">Actinomycetospora aurantiaca</name>
    <dbReference type="NCBI Taxonomy" id="3129233"/>
    <lineage>
        <taxon>Bacteria</taxon>
        <taxon>Bacillati</taxon>
        <taxon>Actinomycetota</taxon>
        <taxon>Actinomycetes</taxon>
        <taxon>Pseudonocardiales</taxon>
        <taxon>Pseudonocardiaceae</taxon>
        <taxon>Actinomycetospora</taxon>
    </lineage>
</organism>
<sequence>MNPEPTPSVAGQAVALARDVAVAIGRRYHRLEVAVDAPLPAAPSLIVSNHGFGGIFDLNVLAAFAALRDAGLTGPLDILVHKIAWTLKVGPILEELGCRQASRTAATEALSAGHHLLVLPGGDLDAFKAYKDRNRIVFAGRQGFARLAIDHGVPIVPIVTAGAGESLLVLSDGQALARTLGLDRLARLKAAPISVSLPWGLNIGAVGLLPYVPLPTKLDTAVLAAIHPRPDDDPAALASRVEAAMQDRLDVFTADRTPLVG</sequence>
<evidence type="ECO:0000256" key="2">
    <source>
        <dbReference type="ARBA" id="ARBA00023315"/>
    </source>
</evidence>
<protein>
    <submittedName>
        <fullName evidence="3">1-acyl-sn-glycerol-3-phosphate acyltransferase</fullName>
    </submittedName>
</protein>
<dbReference type="PANTHER" id="PTHR22753:SF14">
    <property type="entry name" value="MONOACYLGLYCEROL_DIACYLGLYCEROL O-ACYLTRANSFERASE"/>
    <property type="match status" value="1"/>
</dbReference>
<accession>A0ABU8MX64</accession>
<proteinExistence type="predicted"/>
<dbReference type="InterPro" id="IPR007130">
    <property type="entry name" value="DAGAT"/>
</dbReference>
<dbReference type="PANTHER" id="PTHR22753">
    <property type="entry name" value="TRANSMEMBRANE PROTEIN 68"/>
    <property type="match status" value="1"/>
</dbReference>
<keyword evidence="2 3" id="KW-0012">Acyltransferase</keyword>
<dbReference type="Pfam" id="PF03982">
    <property type="entry name" value="DAGAT"/>
    <property type="match status" value="1"/>
</dbReference>
<keyword evidence="1" id="KW-0808">Transferase</keyword>
<keyword evidence="4" id="KW-1185">Reference proteome</keyword>